<sequence>MGRIYKNSSHVVKALQYKARPPRILSKLVQTVLTLHICDVMLTLPGNHHHLWSSPSSRLPSALLFPKDINIRNALSPSSVWSLFAGNSLVISVFFNPVKQGIGGKNCFNANSFVLFS</sequence>
<dbReference type="AlphaFoldDB" id="A0AAE0ZAR3"/>
<accession>A0AAE0ZAR3</accession>
<dbReference type="Proteomes" id="UP001283361">
    <property type="component" value="Unassembled WGS sequence"/>
</dbReference>
<gene>
    <name evidence="1" type="ORF">RRG08_051830</name>
</gene>
<keyword evidence="2" id="KW-1185">Reference proteome</keyword>
<proteinExistence type="predicted"/>
<evidence type="ECO:0000313" key="2">
    <source>
        <dbReference type="Proteomes" id="UP001283361"/>
    </source>
</evidence>
<protein>
    <submittedName>
        <fullName evidence="1">Uncharacterized protein</fullName>
    </submittedName>
</protein>
<name>A0AAE0ZAR3_9GAST</name>
<dbReference type="EMBL" id="JAWDGP010004327">
    <property type="protein sequence ID" value="KAK3765206.1"/>
    <property type="molecule type" value="Genomic_DNA"/>
</dbReference>
<reference evidence="1" key="1">
    <citation type="journal article" date="2023" name="G3 (Bethesda)">
        <title>A reference genome for the long-term kleptoplast-retaining sea slug Elysia crispata morphotype clarki.</title>
        <authorList>
            <person name="Eastman K.E."/>
            <person name="Pendleton A.L."/>
            <person name="Shaikh M.A."/>
            <person name="Suttiyut T."/>
            <person name="Ogas R."/>
            <person name="Tomko P."/>
            <person name="Gavelis G."/>
            <person name="Widhalm J.R."/>
            <person name="Wisecaver J.H."/>
        </authorList>
    </citation>
    <scope>NUCLEOTIDE SEQUENCE</scope>
    <source>
        <strain evidence="1">ECLA1</strain>
    </source>
</reference>
<evidence type="ECO:0000313" key="1">
    <source>
        <dbReference type="EMBL" id="KAK3765206.1"/>
    </source>
</evidence>
<comment type="caution">
    <text evidence="1">The sequence shown here is derived from an EMBL/GenBank/DDBJ whole genome shotgun (WGS) entry which is preliminary data.</text>
</comment>
<organism evidence="1 2">
    <name type="scientific">Elysia crispata</name>
    <name type="common">lettuce slug</name>
    <dbReference type="NCBI Taxonomy" id="231223"/>
    <lineage>
        <taxon>Eukaryota</taxon>
        <taxon>Metazoa</taxon>
        <taxon>Spiralia</taxon>
        <taxon>Lophotrochozoa</taxon>
        <taxon>Mollusca</taxon>
        <taxon>Gastropoda</taxon>
        <taxon>Heterobranchia</taxon>
        <taxon>Euthyneura</taxon>
        <taxon>Panpulmonata</taxon>
        <taxon>Sacoglossa</taxon>
        <taxon>Placobranchoidea</taxon>
        <taxon>Plakobranchidae</taxon>
        <taxon>Elysia</taxon>
    </lineage>
</organism>